<evidence type="ECO:0000256" key="2">
    <source>
        <dbReference type="ARBA" id="ARBA00022741"/>
    </source>
</evidence>
<comment type="catalytic activity">
    <reaction evidence="4 5">
        <text>L-cysteine + L-glutamate + ATP = gamma-L-glutamyl-L-cysteine + ADP + phosphate + H(+)</text>
        <dbReference type="Rhea" id="RHEA:13285"/>
        <dbReference type="ChEBI" id="CHEBI:15378"/>
        <dbReference type="ChEBI" id="CHEBI:29985"/>
        <dbReference type="ChEBI" id="CHEBI:30616"/>
        <dbReference type="ChEBI" id="CHEBI:35235"/>
        <dbReference type="ChEBI" id="CHEBI:43474"/>
        <dbReference type="ChEBI" id="CHEBI:58173"/>
        <dbReference type="ChEBI" id="CHEBI:456216"/>
        <dbReference type="EC" id="6.3.2.2"/>
    </reaction>
</comment>
<evidence type="ECO:0000256" key="1">
    <source>
        <dbReference type="ARBA" id="ARBA00022598"/>
    </source>
</evidence>
<keyword evidence="1 5" id="KW-0436">Ligase</keyword>
<dbReference type="InterPro" id="IPR006336">
    <property type="entry name" value="GCS2"/>
</dbReference>
<name>A0ABV4UJG2_9MICC</name>
<dbReference type="PANTHER" id="PTHR36510:SF1">
    <property type="entry name" value="GLUTAMATE--CYSTEINE LIGASE 2-RELATED"/>
    <property type="match status" value="1"/>
</dbReference>
<dbReference type="InterPro" id="IPR050141">
    <property type="entry name" value="GCL_type2/YbdK_subfam"/>
</dbReference>
<evidence type="ECO:0000256" key="5">
    <source>
        <dbReference type="HAMAP-Rule" id="MF_01609"/>
    </source>
</evidence>
<organism evidence="6 7">
    <name type="scientific">Arthrobacter halodurans</name>
    <dbReference type="NCBI Taxonomy" id="516699"/>
    <lineage>
        <taxon>Bacteria</taxon>
        <taxon>Bacillati</taxon>
        <taxon>Actinomycetota</taxon>
        <taxon>Actinomycetes</taxon>
        <taxon>Micrococcales</taxon>
        <taxon>Micrococcaceae</taxon>
        <taxon>Arthrobacter</taxon>
    </lineage>
</organism>
<sequence>MTRFGIEEEFLLVDAATGLPAVPGESEIEALCGIEGGGSRTHQELLTCQVESASPVLEDAEQALASLRGYRRALEPGAVALGFRGLGIGAAPLAPEWPAPATNTPRYRGIEALAAGIVGDQYVSGLHVHVEVPDREAGVRALNSLRPWIPLLVAIGGNSPLWRGRDTGFASWRTIHYRRWSVQGIPPLFAGADDYDTRLERMLATDTVLDTGYLAWTARLSSRYPTVEVRAADTQLEARDAVLIALMVRALVRAELEDPAVPDPGAAGPELLDVALWQAAQAGLDGRLLDPRDGASRPAGDVLAALLRRIGPFLRIHGDTEFVDSGLRRLEREGAGARRQRDVLASGGVSGLIAYAAAALPR</sequence>
<keyword evidence="2 5" id="KW-0547">Nucleotide-binding</keyword>
<dbReference type="GO" id="GO:0016874">
    <property type="term" value="F:ligase activity"/>
    <property type="evidence" value="ECO:0007669"/>
    <property type="project" value="UniProtKB-KW"/>
</dbReference>
<protein>
    <recommendedName>
        <fullName evidence="5">Putative glutamate--cysteine ligase 2</fullName>
        <ecNumber evidence="5">6.3.2.2</ecNumber>
    </recommendedName>
    <alternativeName>
        <fullName evidence="5">Gamma-glutamylcysteine synthetase 2</fullName>
        <shortName evidence="5">GCS 2</shortName>
        <shortName evidence="5">Gamma-GCS 2</shortName>
    </alternativeName>
</protein>
<comment type="function">
    <text evidence="5">ATP-dependent carboxylate-amine ligase which exhibits weak glutamate--cysteine ligase activity.</text>
</comment>
<dbReference type="PANTHER" id="PTHR36510">
    <property type="entry name" value="GLUTAMATE--CYSTEINE LIGASE 2-RELATED"/>
    <property type="match status" value="1"/>
</dbReference>
<keyword evidence="7" id="KW-1185">Reference proteome</keyword>
<dbReference type="NCBIfam" id="TIGR02050">
    <property type="entry name" value="gshA_cyan_rel"/>
    <property type="match status" value="1"/>
</dbReference>
<gene>
    <name evidence="6" type="ORF">ACETWP_03775</name>
</gene>
<reference evidence="6 7" key="1">
    <citation type="submission" date="2024-09" db="EMBL/GenBank/DDBJ databases">
        <authorList>
            <person name="Salinas-Garcia M.A."/>
            <person name="Prieme A."/>
        </authorList>
    </citation>
    <scope>NUCLEOTIDE SEQUENCE [LARGE SCALE GENOMIC DNA]</scope>
    <source>
        <strain evidence="6 7">DSM 21081</strain>
    </source>
</reference>
<dbReference type="Gene3D" id="3.30.590.20">
    <property type="match status" value="1"/>
</dbReference>
<dbReference type="InterPro" id="IPR014746">
    <property type="entry name" value="Gln_synth/guanido_kin_cat_dom"/>
</dbReference>
<proteinExistence type="inferred from homology"/>
<evidence type="ECO:0000256" key="3">
    <source>
        <dbReference type="ARBA" id="ARBA00022840"/>
    </source>
</evidence>
<dbReference type="EC" id="6.3.2.2" evidence="5"/>
<evidence type="ECO:0000313" key="7">
    <source>
        <dbReference type="Proteomes" id="UP001575652"/>
    </source>
</evidence>
<dbReference type="SUPFAM" id="SSF55931">
    <property type="entry name" value="Glutamine synthetase/guanido kinase"/>
    <property type="match status" value="1"/>
</dbReference>
<comment type="similarity">
    <text evidence="5">Belongs to the glutamate--cysteine ligase type 2 family. YbdK subfamily.</text>
</comment>
<dbReference type="InterPro" id="IPR011793">
    <property type="entry name" value="YbdK"/>
</dbReference>
<dbReference type="Proteomes" id="UP001575652">
    <property type="component" value="Unassembled WGS sequence"/>
</dbReference>
<evidence type="ECO:0000256" key="4">
    <source>
        <dbReference type="ARBA" id="ARBA00048819"/>
    </source>
</evidence>
<evidence type="ECO:0000313" key="6">
    <source>
        <dbReference type="EMBL" id="MFB0833697.1"/>
    </source>
</evidence>
<accession>A0ABV4UJG2</accession>
<dbReference type="HAMAP" id="MF_01609">
    <property type="entry name" value="Glu_cys_ligase_2"/>
    <property type="match status" value="1"/>
</dbReference>
<dbReference type="RefSeq" id="WP_373970862.1">
    <property type="nucleotide sequence ID" value="NZ_JBHDLJ010000002.1"/>
</dbReference>
<comment type="caution">
    <text evidence="6">The sequence shown here is derived from an EMBL/GenBank/DDBJ whole genome shotgun (WGS) entry which is preliminary data.</text>
</comment>
<dbReference type="EMBL" id="JBHDLJ010000002">
    <property type="protein sequence ID" value="MFB0833697.1"/>
    <property type="molecule type" value="Genomic_DNA"/>
</dbReference>
<keyword evidence="3 5" id="KW-0067">ATP-binding</keyword>
<dbReference type="Pfam" id="PF04107">
    <property type="entry name" value="GCS2"/>
    <property type="match status" value="1"/>
</dbReference>